<feature type="domain" description="Myb-like" evidence="8">
    <location>
        <begin position="230"/>
        <end position="274"/>
    </location>
</feature>
<keyword evidence="3" id="KW-0805">Transcription regulation</keyword>
<feature type="region of interest" description="Disordered" evidence="7">
    <location>
        <begin position="521"/>
        <end position="559"/>
    </location>
</feature>
<feature type="domain" description="HTH myb-type" evidence="9">
    <location>
        <begin position="275"/>
        <end position="330"/>
    </location>
</feature>
<evidence type="ECO:0000259" key="9">
    <source>
        <dbReference type="PROSITE" id="PS51294"/>
    </source>
</evidence>
<keyword evidence="5" id="KW-0804">Transcription</keyword>
<dbReference type="FunFam" id="1.10.10.60:FF:000010">
    <property type="entry name" value="Transcriptional activator Myb isoform A"/>
    <property type="match status" value="1"/>
</dbReference>
<dbReference type="InterPro" id="IPR001005">
    <property type="entry name" value="SANT/Myb"/>
</dbReference>
<feature type="compositionally biased region" description="Pro residues" evidence="7">
    <location>
        <begin position="76"/>
        <end position="87"/>
    </location>
</feature>
<evidence type="ECO:0000256" key="7">
    <source>
        <dbReference type="SAM" id="MobiDB-lite"/>
    </source>
</evidence>
<keyword evidence="2" id="KW-0677">Repeat</keyword>
<feature type="domain" description="Myb-like" evidence="8">
    <location>
        <begin position="327"/>
        <end position="377"/>
    </location>
</feature>
<feature type="compositionally biased region" description="Low complexity" evidence="7">
    <location>
        <begin position="146"/>
        <end position="155"/>
    </location>
</feature>
<organism evidence="10 11">
    <name type="scientific">Nitzschia inconspicua</name>
    <dbReference type="NCBI Taxonomy" id="303405"/>
    <lineage>
        <taxon>Eukaryota</taxon>
        <taxon>Sar</taxon>
        <taxon>Stramenopiles</taxon>
        <taxon>Ochrophyta</taxon>
        <taxon>Bacillariophyta</taxon>
        <taxon>Bacillariophyceae</taxon>
        <taxon>Bacillariophycidae</taxon>
        <taxon>Bacillariales</taxon>
        <taxon>Bacillariaceae</taxon>
        <taxon>Nitzschia</taxon>
    </lineage>
</organism>
<dbReference type="EMBL" id="JAGRRH010000010">
    <property type="protein sequence ID" value="KAG7362843.1"/>
    <property type="molecule type" value="Genomic_DNA"/>
</dbReference>
<evidence type="ECO:0000259" key="8">
    <source>
        <dbReference type="PROSITE" id="PS50090"/>
    </source>
</evidence>
<proteinExistence type="predicted"/>
<dbReference type="AlphaFoldDB" id="A0A9K3LIU7"/>
<dbReference type="GO" id="GO:0000978">
    <property type="term" value="F:RNA polymerase II cis-regulatory region sequence-specific DNA binding"/>
    <property type="evidence" value="ECO:0007669"/>
    <property type="project" value="TreeGrafter"/>
</dbReference>
<evidence type="ECO:0000313" key="11">
    <source>
        <dbReference type="Proteomes" id="UP000693970"/>
    </source>
</evidence>
<keyword evidence="11" id="KW-1185">Reference proteome</keyword>
<accession>A0A9K3LIU7</accession>
<feature type="domain" description="HTH myb-type" evidence="9">
    <location>
        <begin position="230"/>
        <end position="274"/>
    </location>
</feature>
<sequence length="885" mass="97645">MSKTESSDQSGPPVDPTCPPPPVPQLPSSTKNPKPHQQQPPHPLPPYDHSYPPPHPHMYQMIPMPPGHSYEKGHPPHPPPHHLPYPPSKGHYSGGNGHPPPPGHHHHHHHHHMGYPPIPPHYYGAGYPHYGHPASHPDVDKKKGKGSSSSTSSSSQPPPGKPQSSSSGEGTSSSVSSKTNGNAEHQSTSSSSSGIHPHMLLAPMPPMGMSHVPHHSLNNSYSSSKKPAIKWSKKEDDTLKDAVEEHGAKNWKLISNRLPGRSEVQCLHRWQKVLKPSLIKGPWTAEEDRKVVELVKKYGAKKWSLIASNLPGRIGKQCRERWHNHLNPAISKEAWKESEDRTILECHVTLGNRWAEIAKLLPGRTDNAIKNHWNSSMRRKIEKYLAKKQGVDESRVQMTDDGRFEFEGDIEGVLNAVRGRDSNGKPKKPDRSRSSCKKSTGKKANKDSKVSLGPIPMSMSYMPYGMAPPPYPGMHHMYPHHDMPYVPPGVETMMPYPPPPYAKPPHSEGKLNYSKHVPLAPRPAIHSTDRSKQESTKNDENDQNKKATPNPKEQAGRLDPAAIFLNSSKKTSLVTSPRPASSLAMRLNSPEEEMNVHGMTPLSSLRGTFESFYGHGGENVFSEFSPEDNFSLNKALFADDSDGQKAAMTPKTPMMTFAIGITGSTLNASCIKNMRVNRVSISPLATKGSRLLHHTAEKAQKSAMKERKAPNTISRSIHFAEDENASTVTTNSACKVYKFMPSEYMYDPSTNTTPFKNHTPMSVSQSTGRSRAYSGRSPFASSLTPIGYDWGRHLGFSPDNTTVGSAFTPFRSPSASFDLNTSIKKSVQKEDRIPLADVSVNNTLPKPSTSKDDSIIKRLKNQNIRDSPSKRQRTDALDTSTNAVQ</sequence>
<dbReference type="InterPro" id="IPR017930">
    <property type="entry name" value="Myb_dom"/>
</dbReference>
<evidence type="ECO:0000256" key="1">
    <source>
        <dbReference type="ARBA" id="ARBA00004123"/>
    </source>
</evidence>
<feature type="compositionally biased region" description="Basic and acidic residues" evidence="7">
    <location>
        <begin position="418"/>
        <end position="433"/>
    </location>
</feature>
<dbReference type="OrthoDB" id="2143914at2759"/>
<evidence type="ECO:0000313" key="10">
    <source>
        <dbReference type="EMBL" id="KAG7362843.1"/>
    </source>
</evidence>
<name>A0A9K3LIU7_9STRA</name>
<protein>
    <submittedName>
        <fullName evidence="10">Myb-like DNA-binding protein</fullName>
    </submittedName>
</protein>
<feature type="compositionally biased region" description="Low complexity" evidence="7">
    <location>
        <begin position="187"/>
        <end position="202"/>
    </location>
</feature>
<keyword evidence="6" id="KW-0539">Nucleus</keyword>
<comment type="caution">
    <text evidence="10">The sequence shown here is derived from an EMBL/GenBank/DDBJ whole genome shotgun (WGS) entry which is preliminary data.</text>
</comment>
<feature type="compositionally biased region" description="Basic and acidic residues" evidence="7">
    <location>
        <begin position="527"/>
        <end position="545"/>
    </location>
</feature>
<feature type="domain" description="Myb-like" evidence="8">
    <location>
        <begin position="275"/>
        <end position="326"/>
    </location>
</feature>
<dbReference type="CDD" id="cd00167">
    <property type="entry name" value="SANT"/>
    <property type="match status" value="3"/>
</dbReference>
<feature type="domain" description="HTH myb-type" evidence="9">
    <location>
        <begin position="332"/>
        <end position="381"/>
    </location>
</feature>
<feature type="region of interest" description="Disordered" evidence="7">
    <location>
        <begin position="750"/>
        <end position="776"/>
    </location>
</feature>
<feature type="compositionally biased region" description="Pro residues" evidence="7">
    <location>
        <begin position="13"/>
        <end position="25"/>
    </location>
</feature>
<dbReference type="FunFam" id="1.10.10.60:FF:000016">
    <property type="entry name" value="Transcriptional activator Myb isoform A"/>
    <property type="match status" value="1"/>
</dbReference>
<feature type="region of interest" description="Disordered" evidence="7">
    <location>
        <begin position="416"/>
        <end position="456"/>
    </location>
</feature>
<comment type="subcellular location">
    <subcellularLocation>
        <location evidence="1">Nucleus</location>
    </subcellularLocation>
</comment>
<feature type="compositionally biased region" description="Basic residues" evidence="7">
    <location>
        <begin position="434"/>
        <end position="443"/>
    </location>
</feature>
<dbReference type="Pfam" id="PF00249">
    <property type="entry name" value="Myb_DNA-binding"/>
    <property type="match status" value="3"/>
</dbReference>
<feature type="compositionally biased region" description="Polar residues" evidence="7">
    <location>
        <begin position="216"/>
        <end position="225"/>
    </location>
</feature>
<evidence type="ECO:0000256" key="2">
    <source>
        <dbReference type="ARBA" id="ARBA00022737"/>
    </source>
</evidence>
<dbReference type="PANTHER" id="PTHR45614:SF232">
    <property type="entry name" value="TRANSCRIPTION FACTOR MYB3R-2"/>
    <property type="match status" value="1"/>
</dbReference>
<dbReference type="PROSITE" id="PS50090">
    <property type="entry name" value="MYB_LIKE"/>
    <property type="match status" value="3"/>
</dbReference>
<dbReference type="GO" id="GO:0005634">
    <property type="term" value="C:nucleus"/>
    <property type="evidence" value="ECO:0007669"/>
    <property type="project" value="UniProtKB-SubCell"/>
</dbReference>
<evidence type="ECO:0000256" key="3">
    <source>
        <dbReference type="ARBA" id="ARBA00023015"/>
    </source>
</evidence>
<feature type="region of interest" description="Disordered" evidence="7">
    <location>
        <begin position="838"/>
        <end position="885"/>
    </location>
</feature>
<reference evidence="10" key="1">
    <citation type="journal article" date="2021" name="Sci. Rep.">
        <title>Diploid genomic architecture of Nitzschia inconspicua, an elite biomass production diatom.</title>
        <authorList>
            <person name="Oliver A."/>
            <person name="Podell S."/>
            <person name="Pinowska A."/>
            <person name="Traller J.C."/>
            <person name="Smith S.R."/>
            <person name="McClure R."/>
            <person name="Beliaev A."/>
            <person name="Bohutskyi P."/>
            <person name="Hill E.A."/>
            <person name="Rabines A."/>
            <person name="Zheng H."/>
            <person name="Allen L.Z."/>
            <person name="Kuo A."/>
            <person name="Grigoriev I.V."/>
            <person name="Allen A.E."/>
            <person name="Hazlebeck D."/>
            <person name="Allen E.E."/>
        </authorList>
    </citation>
    <scope>NUCLEOTIDE SEQUENCE</scope>
    <source>
        <strain evidence="10">Hildebrandi</strain>
    </source>
</reference>
<feature type="compositionally biased region" description="Low complexity" evidence="7">
    <location>
        <begin position="121"/>
        <end position="133"/>
    </location>
</feature>
<keyword evidence="4 10" id="KW-0238">DNA-binding</keyword>
<evidence type="ECO:0000256" key="6">
    <source>
        <dbReference type="ARBA" id="ARBA00023242"/>
    </source>
</evidence>
<reference evidence="10" key="2">
    <citation type="submission" date="2021-04" db="EMBL/GenBank/DDBJ databases">
        <authorList>
            <person name="Podell S."/>
        </authorList>
    </citation>
    <scope>NUCLEOTIDE SEQUENCE</scope>
    <source>
        <strain evidence="10">Hildebrandi</strain>
    </source>
</reference>
<dbReference type="PROSITE" id="PS51294">
    <property type="entry name" value="HTH_MYB"/>
    <property type="match status" value="3"/>
</dbReference>
<feature type="compositionally biased region" description="Basic residues" evidence="7">
    <location>
        <begin position="103"/>
        <end position="113"/>
    </location>
</feature>
<evidence type="ECO:0000256" key="4">
    <source>
        <dbReference type="ARBA" id="ARBA00023125"/>
    </source>
</evidence>
<feature type="compositionally biased region" description="Pro residues" evidence="7">
    <location>
        <begin position="38"/>
        <end position="56"/>
    </location>
</feature>
<gene>
    <name evidence="10" type="ORF">IV203_026203</name>
</gene>
<feature type="compositionally biased region" description="Basic and acidic residues" evidence="7">
    <location>
        <begin position="867"/>
        <end position="876"/>
    </location>
</feature>
<feature type="compositionally biased region" description="Low complexity" evidence="7">
    <location>
        <begin position="162"/>
        <end position="177"/>
    </location>
</feature>
<dbReference type="GO" id="GO:0000981">
    <property type="term" value="F:DNA-binding transcription factor activity, RNA polymerase II-specific"/>
    <property type="evidence" value="ECO:0007669"/>
    <property type="project" value="TreeGrafter"/>
</dbReference>
<feature type="region of interest" description="Disordered" evidence="7">
    <location>
        <begin position="1"/>
        <end position="233"/>
    </location>
</feature>
<dbReference type="Proteomes" id="UP000693970">
    <property type="component" value="Unassembled WGS sequence"/>
</dbReference>
<evidence type="ECO:0000256" key="5">
    <source>
        <dbReference type="ARBA" id="ARBA00023163"/>
    </source>
</evidence>
<dbReference type="PANTHER" id="PTHR45614">
    <property type="entry name" value="MYB PROTEIN-RELATED"/>
    <property type="match status" value="1"/>
</dbReference>
<dbReference type="InterPro" id="IPR050560">
    <property type="entry name" value="MYB_TF"/>
</dbReference>
<feature type="compositionally biased region" description="Polar residues" evidence="7">
    <location>
        <begin position="1"/>
        <end position="10"/>
    </location>
</feature>
<dbReference type="SMART" id="SM00717">
    <property type="entry name" value="SANT"/>
    <property type="match status" value="3"/>
</dbReference>
<feature type="compositionally biased region" description="Polar residues" evidence="7">
    <location>
        <begin position="839"/>
        <end position="848"/>
    </location>
</feature>
<feature type="compositionally biased region" description="Polar residues" evidence="7">
    <location>
        <begin position="750"/>
        <end position="769"/>
    </location>
</feature>